<dbReference type="Proteomes" id="UP000642014">
    <property type="component" value="Unassembled WGS sequence"/>
</dbReference>
<reference evidence="2" key="3">
    <citation type="submission" date="2023-08" db="EMBL/GenBank/DDBJ databases">
        <authorList>
            <person name="Sun Q."/>
            <person name="Ohkuma M."/>
        </authorList>
    </citation>
    <scope>NUCLEOTIDE SEQUENCE</scope>
    <source>
        <strain evidence="2">JCM 4205</strain>
    </source>
</reference>
<evidence type="ECO:0000313" key="4">
    <source>
        <dbReference type="Proteomes" id="UP000326029"/>
    </source>
</evidence>
<sequence>MGARGPIPQPDNVRALRGNPGGRPAPQRVTAAPSVPDIPSWLDDEGQAEWARVVPQLDALGVLAKVDRAVLSAYCAAWSKFVAAEQLLQGDDLVAERRAGNGPAKNPAWQIWREAATTVAALARDLFLTPSARLRSVKPEAADDQEDDILD</sequence>
<gene>
    <name evidence="3" type="ORF">CP977_14815</name>
    <name evidence="2" type="ORF">GCM10010497_45980</name>
</gene>
<feature type="region of interest" description="Disordered" evidence="1">
    <location>
        <begin position="1"/>
        <end position="35"/>
    </location>
</feature>
<evidence type="ECO:0000313" key="3">
    <source>
        <dbReference type="EMBL" id="QEV33281.1"/>
    </source>
</evidence>
<proteinExistence type="predicted"/>
<reference evidence="3 4" key="2">
    <citation type="submission" date="2017-09" db="EMBL/GenBank/DDBJ databases">
        <authorList>
            <person name="Lee N."/>
            <person name="Cho B.-K."/>
        </authorList>
    </citation>
    <scope>NUCLEOTIDE SEQUENCE [LARGE SCALE GENOMIC DNA]</scope>
    <source>
        <strain evidence="3 4">ATCC 19740</strain>
    </source>
</reference>
<organism evidence="2 5">
    <name type="scientific">Streptomyces cinereoruber</name>
    <dbReference type="NCBI Taxonomy" id="67260"/>
    <lineage>
        <taxon>Bacteria</taxon>
        <taxon>Bacillati</taxon>
        <taxon>Actinomycetota</taxon>
        <taxon>Actinomycetes</taxon>
        <taxon>Kitasatosporales</taxon>
        <taxon>Streptomycetaceae</taxon>
        <taxon>Streptomyces</taxon>
    </lineage>
</organism>
<dbReference type="InterPro" id="IPR006448">
    <property type="entry name" value="Phage_term_ssu_P27"/>
</dbReference>
<keyword evidence="4" id="KW-1185">Reference proteome</keyword>
<dbReference type="Proteomes" id="UP000326029">
    <property type="component" value="Chromosome"/>
</dbReference>
<dbReference type="RefSeq" id="WP_152370266.1">
    <property type="nucleotide sequence ID" value="NZ_BMSJ01000009.1"/>
</dbReference>
<name>A0AAV4KLQ8_9ACTN</name>
<protein>
    <submittedName>
        <fullName evidence="3">Phage terminase small subunit P27 family</fullName>
    </submittedName>
</protein>
<dbReference type="AlphaFoldDB" id="A0AAV4KLQ8"/>
<evidence type="ECO:0000313" key="5">
    <source>
        <dbReference type="Proteomes" id="UP000642014"/>
    </source>
</evidence>
<dbReference type="NCBIfam" id="TIGR01558">
    <property type="entry name" value="sm_term_P27"/>
    <property type="match status" value="1"/>
</dbReference>
<evidence type="ECO:0000313" key="2">
    <source>
        <dbReference type="EMBL" id="GGR37903.1"/>
    </source>
</evidence>
<dbReference type="EMBL" id="BMSJ01000009">
    <property type="protein sequence ID" value="GGR37903.1"/>
    <property type="molecule type" value="Genomic_DNA"/>
</dbReference>
<dbReference type="GeneID" id="95455045"/>
<dbReference type="EMBL" id="CP023693">
    <property type="protein sequence ID" value="QEV33281.1"/>
    <property type="molecule type" value="Genomic_DNA"/>
</dbReference>
<evidence type="ECO:0000256" key="1">
    <source>
        <dbReference type="SAM" id="MobiDB-lite"/>
    </source>
</evidence>
<reference evidence="2 5" key="1">
    <citation type="journal article" date="2014" name="Int. J. Syst. Evol. Microbiol.">
        <title>Complete genome sequence of Corynebacterium casei LMG S-19264T (=DSM 44701T), isolated from a smear-ripened cheese.</title>
        <authorList>
            <consortium name="US DOE Joint Genome Institute (JGI-PGF)"/>
            <person name="Walter F."/>
            <person name="Albersmeier A."/>
            <person name="Kalinowski J."/>
            <person name="Ruckert C."/>
        </authorList>
    </citation>
    <scope>NUCLEOTIDE SEQUENCE [LARGE SCALE GENOMIC DNA]</scope>
    <source>
        <strain evidence="2 5">JCM 4205</strain>
    </source>
</reference>
<accession>A0AAV4KLQ8</accession>
<dbReference type="Pfam" id="PF05119">
    <property type="entry name" value="Terminase_4"/>
    <property type="match status" value="1"/>
</dbReference>